<dbReference type="RefSeq" id="WP_099325943.1">
    <property type="nucleotide sequence ID" value="NZ_LT934425.1"/>
</dbReference>
<proteinExistence type="predicted"/>
<sequence length="95" mass="10670">MVNSTSQVEKAIKRRRHMPNTLVKIDNAEYAIFTKESVVDCNSVIKKTIEEIVSLLKSKQLACKTEMPIGIVEKLREAVIASPVVENNIKEMLNA</sequence>
<keyword evidence="2" id="KW-1185">Reference proteome</keyword>
<dbReference type="EMBL" id="LT934425">
    <property type="protein sequence ID" value="SOH05351.1"/>
    <property type="molecule type" value="Genomic_DNA"/>
</dbReference>
<evidence type="ECO:0000313" key="1">
    <source>
        <dbReference type="EMBL" id="SOH05351.1"/>
    </source>
</evidence>
<protein>
    <submittedName>
        <fullName evidence="1">Uncharacterized protein</fullName>
    </submittedName>
</protein>
<evidence type="ECO:0000313" key="2">
    <source>
        <dbReference type="Proteomes" id="UP000221734"/>
    </source>
</evidence>
<dbReference type="AlphaFoldDB" id="A0A2C9CI50"/>
<organism evidence="1 2">
    <name type="scientific">Kuenenia stuttgartiensis</name>
    <dbReference type="NCBI Taxonomy" id="174633"/>
    <lineage>
        <taxon>Bacteria</taxon>
        <taxon>Pseudomonadati</taxon>
        <taxon>Planctomycetota</taxon>
        <taxon>Candidatus Brocadiia</taxon>
        <taxon>Candidatus Brocadiales</taxon>
        <taxon>Candidatus Brocadiaceae</taxon>
        <taxon>Candidatus Kuenenia</taxon>
    </lineage>
</organism>
<dbReference type="KEGG" id="kst:KSMBR1_2870"/>
<reference evidence="2" key="1">
    <citation type="submission" date="2017-10" db="EMBL/GenBank/DDBJ databases">
        <authorList>
            <person name="Frank J."/>
        </authorList>
    </citation>
    <scope>NUCLEOTIDE SEQUENCE [LARGE SCALE GENOMIC DNA]</scope>
</reference>
<accession>A0A2C9CI50</accession>
<dbReference type="Proteomes" id="UP000221734">
    <property type="component" value="Chromosome Kuenenia_stuttgartiensis_MBR1"/>
</dbReference>
<gene>
    <name evidence="1" type="ORF">KSMBR1_2870</name>
</gene>
<name>A0A2C9CI50_KUEST</name>